<keyword evidence="7 9" id="KW-0472">Membrane</keyword>
<gene>
    <name evidence="10" type="ORF">ATJ93_4496</name>
</gene>
<feature type="transmembrane region" description="Helical" evidence="9">
    <location>
        <begin position="82"/>
        <end position="110"/>
    </location>
</feature>
<evidence type="ECO:0000256" key="7">
    <source>
        <dbReference type="ARBA" id="ARBA00023136"/>
    </source>
</evidence>
<feature type="transmembrane region" description="Helical" evidence="9">
    <location>
        <begin position="41"/>
        <end position="62"/>
    </location>
</feature>
<accession>A0A419VY47</accession>
<evidence type="ECO:0000313" key="11">
    <source>
        <dbReference type="Proteomes" id="UP000283805"/>
    </source>
</evidence>
<dbReference type="AlphaFoldDB" id="A0A419VY47"/>
<evidence type="ECO:0000313" key="10">
    <source>
        <dbReference type="EMBL" id="RKD88010.1"/>
    </source>
</evidence>
<dbReference type="HAMAP" id="MF_00070">
    <property type="entry name" value="KdgT"/>
    <property type="match status" value="1"/>
</dbReference>
<protein>
    <submittedName>
        <fullName evidence="10">2-keto-3-deoxygluconate permease</fullName>
    </submittedName>
</protein>
<evidence type="ECO:0000256" key="2">
    <source>
        <dbReference type="ARBA" id="ARBA00022475"/>
    </source>
</evidence>
<dbReference type="OrthoDB" id="378718at2157"/>
<feature type="region of interest" description="Disordered" evidence="8">
    <location>
        <begin position="308"/>
        <end position="335"/>
    </location>
</feature>
<dbReference type="Pfam" id="PF03812">
    <property type="entry name" value="KdgT"/>
    <property type="match status" value="1"/>
</dbReference>
<evidence type="ECO:0000256" key="6">
    <source>
        <dbReference type="ARBA" id="ARBA00022989"/>
    </source>
</evidence>
<proteinExistence type="inferred from homology"/>
<name>A0A419VY47_9EURY</name>
<dbReference type="InterPro" id="IPR004684">
    <property type="entry name" value="2keto-3dGluconate_permease"/>
</dbReference>
<keyword evidence="11" id="KW-1185">Reference proteome</keyword>
<keyword evidence="2" id="KW-1003">Cell membrane</keyword>
<dbReference type="EMBL" id="RAPO01000007">
    <property type="protein sequence ID" value="RKD88010.1"/>
    <property type="molecule type" value="Genomic_DNA"/>
</dbReference>
<keyword evidence="5" id="KW-0769">Symport</keyword>
<feature type="compositionally biased region" description="Acidic residues" evidence="8">
    <location>
        <begin position="309"/>
        <end position="322"/>
    </location>
</feature>
<feature type="transmembrane region" description="Helical" evidence="9">
    <location>
        <begin position="188"/>
        <end position="208"/>
    </location>
</feature>
<evidence type="ECO:0000256" key="3">
    <source>
        <dbReference type="ARBA" id="ARBA00022597"/>
    </source>
</evidence>
<feature type="transmembrane region" description="Helical" evidence="9">
    <location>
        <begin position="214"/>
        <end position="237"/>
    </location>
</feature>
<dbReference type="GO" id="GO:0015649">
    <property type="term" value="F:2-keto-3-deoxygluconate:proton symporter activity"/>
    <property type="evidence" value="ECO:0007669"/>
    <property type="project" value="InterPro"/>
</dbReference>
<keyword evidence="3" id="KW-0762">Sugar transport</keyword>
<evidence type="ECO:0000256" key="1">
    <source>
        <dbReference type="ARBA" id="ARBA00022448"/>
    </source>
</evidence>
<dbReference type="RefSeq" id="WP_120246790.1">
    <property type="nucleotide sequence ID" value="NZ_RAPO01000007.1"/>
</dbReference>
<dbReference type="GO" id="GO:0016020">
    <property type="term" value="C:membrane"/>
    <property type="evidence" value="ECO:0007669"/>
    <property type="project" value="InterPro"/>
</dbReference>
<evidence type="ECO:0000256" key="8">
    <source>
        <dbReference type="SAM" id="MobiDB-lite"/>
    </source>
</evidence>
<keyword evidence="1" id="KW-0813">Transport</keyword>
<evidence type="ECO:0000256" key="5">
    <source>
        <dbReference type="ARBA" id="ARBA00022847"/>
    </source>
</evidence>
<evidence type="ECO:0000256" key="9">
    <source>
        <dbReference type="SAM" id="Phobius"/>
    </source>
</evidence>
<feature type="transmembrane region" description="Helical" evidence="9">
    <location>
        <begin position="150"/>
        <end position="176"/>
    </location>
</feature>
<comment type="caution">
    <text evidence="10">The sequence shown here is derived from an EMBL/GenBank/DDBJ whole genome shotgun (WGS) entry which is preliminary data.</text>
</comment>
<dbReference type="Proteomes" id="UP000283805">
    <property type="component" value="Unassembled WGS sequence"/>
</dbReference>
<keyword evidence="6 9" id="KW-1133">Transmembrane helix</keyword>
<sequence>MKIKQTIESIPGGMMVIPLVLGAVINTFFPQALEIGGFTTALLKDGALPLIAAFLVCMGAGITVNEAPQALKQGAAITGTKFLVGMGIGLIVANFLGNSLFGLSSLAIIAAMTNTNGGLYAALVGDMGDETDVGAISIISINDGPFLTMVALGTAGIASIPFLDIVSVVVPILIGMVLGNLDPEMREFLTSAGPVLIPFFAFPLGAGIDFSMLITAGAAGILLGVMTVLIGGIFNILADRASGGSGVAGASASSTAGNAVATPEAVAAADPAMRQAATIATPQVAASTIVTALLAPALASFVYRKVNGEEPDEESSPVDEPEPVGADTASVGGDE</sequence>
<organism evidence="10 11">
    <name type="scientific">Halopiger aswanensis</name>
    <dbReference type="NCBI Taxonomy" id="148449"/>
    <lineage>
        <taxon>Archaea</taxon>
        <taxon>Methanobacteriati</taxon>
        <taxon>Methanobacteriota</taxon>
        <taxon>Stenosarchaea group</taxon>
        <taxon>Halobacteria</taxon>
        <taxon>Halobacteriales</taxon>
        <taxon>Natrialbaceae</taxon>
        <taxon>Halopiger</taxon>
    </lineage>
</organism>
<feature type="transmembrane region" description="Helical" evidence="9">
    <location>
        <begin position="12"/>
        <end position="29"/>
    </location>
</feature>
<reference evidence="10 11" key="1">
    <citation type="submission" date="2018-09" db="EMBL/GenBank/DDBJ databases">
        <title>Genomic Encyclopedia of Archaeal and Bacterial Type Strains, Phase II (KMG-II): from individual species to whole genera.</title>
        <authorList>
            <person name="Goeker M."/>
        </authorList>
    </citation>
    <scope>NUCLEOTIDE SEQUENCE [LARGE SCALE GENOMIC DNA]</scope>
    <source>
        <strain evidence="10 11">DSM 13151</strain>
    </source>
</reference>
<evidence type="ECO:0000256" key="4">
    <source>
        <dbReference type="ARBA" id="ARBA00022692"/>
    </source>
</evidence>
<keyword evidence="4 9" id="KW-0812">Transmembrane</keyword>